<dbReference type="AlphaFoldDB" id="A0A1W1D5E6"/>
<name>A0A1W1D5E6_9ZZZZ</name>
<proteinExistence type="predicted"/>
<feature type="transmembrane region" description="Helical" evidence="1">
    <location>
        <begin position="85"/>
        <end position="105"/>
    </location>
</feature>
<keyword evidence="1" id="KW-0472">Membrane</keyword>
<evidence type="ECO:0000256" key="1">
    <source>
        <dbReference type="SAM" id="Phobius"/>
    </source>
</evidence>
<organism evidence="2">
    <name type="scientific">hydrothermal vent metagenome</name>
    <dbReference type="NCBI Taxonomy" id="652676"/>
    <lineage>
        <taxon>unclassified sequences</taxon>
        <taxon>metagenomes</taxon>
        <taxon>ecological metagenomes</taxon>
    </lineage>
</organism>
<accession>A0A1W1D5E6</accession>
<reference evidence="2" key="1">
    <citation type="submission" date="2016-10" db="EMBL/GenBank/DDBJ databases">
        <authorList>
            <person name="de Groot N.N."/>
        </authorList>
    </citation>
    <scope>NUCLEOTIDE SEQUENCE</scope>
</reference>
<gene>
    <name evidence="2" type="ORF">MNB_SM-3-1051</name>
</gene>
<feature type="transmembrane region" description="Helical" evidence="1">
    <location>
        <begin position="16"/>
        <end position="38"/>
    </location>
</feature>
<sequence>MINRLQKATINTSKSLFMVAPMVIAVIGLVGLVEVFITPKMIHSFFNASVLHDTLIGTFVGAISVGQPFLSYIIGGELLKDGVSFYAVTAFILSYVTLGVVQLPLEFSIFGTWFTIFRNILSFIFAILIAWATVFSINIFEKIIV</sequence>
<dbReference type="EMBL" id="FPHP01000044">
    <property type="protein sequence ID" value="SFV75636.1"/>
    <property type="molecule type" value="Genomic_DNA"/>
</dbReference>
<evidence type="ECO:0000313" key="2">
    <source>
        <dbReference type="EMBL" id="SFV75636.1"/>
    </source>
</evidence>
<feature type="transmembrane region" description="Helical" evidence="1">
    <location>
        <begin position="120"/>
        <end position="140"/>
    </location>
</feature>
<protein>
    <submittedName>
        <fullName evidence="2">Conserved protein, permease-related</fullName>
    </submittedName>
</protein>
<keyword evidence="1" id="KW-0812">Transmembrane</keyword>
<keyword evidence="1" id="KW-1133">Transmembrane helix</keyword>
<feature type="transmembrane region" description="Helical" evidence="1">
    <location>
        <begin position="50"/>
        <end position="73"/>
    </location>
</feature>